<sequence length="737" mass="82124">MAEGLISVVLEQLTSIINKQDRQLVKLGVAVKKEEVETLTRNFRAIQGVLRDAEERQVKDDSVKFWLDRLKDVSYEVEHVLDEWNTEFLLLPIEQEGGDAPVATMNNVSPCIPAPFFCSGQVSRVDFSIDIAGKIQKLNERLAFIAADRHNYNFQYTKSGGIEQIERQKTTSFVDKTFGRVDEEQLLVNMLLSSQEVGTTPAVISIVGMGGIASWPSEDSVSPPAFFALAFVPVSFPELVFLHVDYIFGDVWLPTCHKSADDCDEYHEVAVKMLHPLKEEDRENFCSSSKSYFSSSALCGVVGFMVSQSLMIGKLQFFDVFRYGIELAKGISDLHSLGLLVLNLKSSDYLVDEHGQVVLGDFGILFLLLGSSLSNSNMALRLGTPNYMAQELWEPEVRGPLSSETDAWGFGCCIVEMLTGVQPWFGSSIKDINHLIVIKQDKPPVPSGLPPSVENIINGCFEYDLRNRPSMEYIVHAFESSQNDVQRDGEWLDDLQVGQVGDVVRSRNPLTARKHQVIDVHQGTVTGLETDSDRDGYAPVNIPGVHKPVSVAAGFIGLETLQRGKSFDIQIADAYYMGEFVRLKPSVRSFSTALNYVAKVIEVAPIRLYEVATFYSMFNRTKVGKYHLLVCGTTPCMICGPQDIESALLKHLGVKRNEVTKDGLFSVKEMECMGSCVNAPMITVADYSNGSEGYTYNYYEDVTPERVVEIVEKLRKGEKPPVRTLQMQEGECSLNYV</sequence>
<evidence type="ECO:0000256" key="7">
    <source>
        <dbReference type="ARBA" id="ARBA00023004"/>
    </source>
</evidence>
<evidence type="ECO:0000256" key="4">
    <source>
        <dbReference type="ARBA" id="ARBA00022737"/>
    </source>
</evidence>
<keyword evidence="5" id="KW-0547">Nucleotide-binding</keyword>
<dbReference type="GO" id="GO:0046872">
    <property type="term" value="F:metal ion binding"/>
    <property type="evidence" value="ECO:0007669"/>
    <property type="project" value="UniProtKB-KW"/>
</dbReference>
<keyword evidence="6" id="KW-0611">Plant defense</keyword>
<gene>
    <name evidence="11" type="ORF">M0R45_031504</name>
</gene>
<evidence type="ECO:0000256" key="6">
    <source>
        <dbReference type="ARBA" id="ARBA00022821"/>
    </source>
</evidence>
<dbReference type="InterPro" id="IPR041118">
    <property type="entry name" value="Rx_N"/>
</dbReference>
<dbReference type="PROSITE" id="PS50011">
    <property type="entry name" value="PROTEIN_KINASE_DOM"/>
    <property type="match status" value="1"/>
</dbReference>
<feature type="domain" description="Protein kinase" evidence="10">
    <location>
        <begin position="201"/>
        <end position="479"/>
    </location>
</feature>
<keyword evidence="4" id="KW-0677">Repeat</keyword>
<dbReference type="InterPro" id="IPR038005">
    <property type="entry name" value="RX-like_CC"/>
</dbReference>
<evidence type="ECO:0000256" key="8">
    <source>
        <dbReference type="ARBA" id="ARBA00023014"/>
    </source>
</evidence>
<proteinExistence type="inferred from homology"/>
<dbReference type="PANTHER" id="PTHR47209:SF10">
    <property type="entry name" value="E3 UBIQUITIN-PROTEIN LIGASE KEG-LIKE"/>
    <property type="match status" value="1"/>
</dbReference>
<dbReference type="Pfam" id="PF00069">
    <property type="entry name" value="Pkinase"/>
    <property type="match status" value="1"/>
</dbReference>
<evidence type="ECO:0000259" key="10">
    <source>
        <dbReference type="PROSITE" id="PS50011"/>
    </source>
</evidence>
<dbReference type="GO" id="GO:0006952">
    <property type="term" value="P:defense response"/>
    <property type="evidence" value="ECO:0007669"/>
    <property type="project" value="UniProtKB-KW"/>
</dbReference>
<comment type="caution">
    <text evidence="11">The sequence shown here is derived from an EMBL/GenBank/DDBJ whole genome shotgun (WGS) entry which is preliminary data.</text>
</comment>
<organism evidence="11 12">
    <name type="scientific">Rubus argutus</name>
    <name type="common">Southern blackberry</name>
    <dbReference type="NCBI Taxonomy" id="59490"/>
    <lineage>
        <taxon>Eukaryota</taxon>
        <taxon>Viridiplantae</taxon>
        <taxon>Streptophyta</taxon>
        <taxon>Embryophyta</taxon>
        <taxon>Tracheophyta</taxon>
        <taxon>Spermatophyta</taxon>
        <taxon>Magnoliopsida</taxon>
        <taxon>eudicotyledons</taxon>
        <taxon>Gunneridae</taxon>
        <taxon>Pentapetalae</taxon>
        <taxon>rosids</taxon>
        <taxon>fabids</taxon>
        <taxon>Rosales</taxon>
        <taxon>Rosaceae</taxon>
        <taxon>Rosoideae</taxon>
        <taxon>Rosoideae incertae sedis</taxon>
        <taxon>Rubus</taxon>
    </lineage>
</organism>
<evidence type="ECO:0000256" key="5">
    <source>
        <dbReference type="ARBA" id="ARBA00022741"/>
    </source>
</evidence>
<dbReference type="Proteomes" id="UP001457282">
    <property type="component" value="Unassembled WGS sequence"/>
</dbReference>
<dbReference type="Pfam" id="PF18052">
    <property type="entry name" value="Rx_N"/>
    <property type="match status" value="1"/>
</dbReference>
<keyword evidence="3" id="KW-0479">Metal-binding</keyword>
<dbReference type="GO" id="GO:0051537">
    <property type="term" value="F:2 iron, 2 sulfur cluster binding"/>
    <property type="evidence" value="ECO:0007669"/>
    <property type="project" value="UniProtKB-KW"/>
</dbReference>
<evidence type="ECO:0000256" key="2">
    <source>
        <dbReference type="ARBA" id="ARBA00022714"/>
    </source>
</evidence>
<evidence type="ECO:0000256" key="3">
    <source>
        <dbReference type="ARBA" id="ARBA00022723"/>
    </source>
</evidence>
<evidence type="ECO:0000313" key="11">
    <source>
        <dbReference type="EMBL" id="KAK9923070.1"/>
    </source>
</evidence>
<dbReference type="CDD" id="cd14798">
    <property type="entry name" value="RX-CC_like"/>
    <property type="match status" value="1"/>
</dbReference>
<dbReference type="InterPro" id="IPR011009">
    <property type="entry name" value="Kinase-like_dom_sf"/>
</dbReference>
<dbReference type="EMBL" id="JBEDUW010000006">
    <property type="protein sequence ID" value="KAK9923070.1"/>
    <property type="molecule type" value="Genomic_DNA"/>
</dbReference>
<dbReference type="PROSITE" id="PS01099">
    <property type="entry name" value="COMPLEX1_24K"/>
    <property type="match status" value="1"/>
</dbReference>
<dbReference type="GO" id="GO:0004672">
    <property type="term" value="F:protein kinase activity"/>
    <property type="evidence" value="ECO:0007669"/>
    <property type="project" value="InterPro"/>
</dbReference>
<comment type="similarity">
    <text evidence="1">Belongs to the complex I 24 kDa subunit family.</text>
</comment>
<dbReference type="InterPro" id="IPR053293">
    <property type="entry name" value="OCM_Kinase"/>
</dbReference>
<dbReference type="InterPro" id="IPR042128">
    <property type="entry name" value="NuoE_dom"/>
</dbReference>
<dbReference type="InterPro" id="IPR000719">
    <property type="entry name" value="Prot_kinase_dom"/>
</dbReference>
<dbReference type="GO" id="GO:0005524">
    <property type="term" value="F:ATP binding"/>
    <property type="evidence" value="ECO:0007669"/>
    <property type="project" value="InterPro"/>
</dbReference>
<accession>A0AAW1WIG4</accession>
<keyword evidence="12" id="KW-1185">Reference proteome</keyword>
<dbReference type="FunFam" id="3.40.30.10:FF:000097">
    <property type="entry name" value="NADH dehydrogenase [ubiquinone] flavoprotein 2"/>
    <property type="match status" value="1"/>
</dbReference>
<dbReference type="Gene3D" id="1.10.510.10">
    <property type="entry name" value="Transferase(Phosphotransferase) domain 1"/>
    <property type="match status" value="1"/>
</dbReference>
<comment type="cofactor">
    <cofactor evidence="9">
        <name>[2Fe-2S] cluster</name>
        <dbReference type="ChEBI" id="CHEBI:190135"/>
    </cofactor>
</comment>
<dbReference type="SUPFAM" id="SSF56112">
    <property type="entry name" value="Protein kinase-like (PK-like)"/>
    <property type="match status" value="1"/>
</dbReference>
<dbReference type="Gene3D" id="3.40.30.10">
    <property type="entry name" value="Glutaredoxin"/>
    <property type="match status" value="1"/>
</dbReference>
<name>A0AAW1WIG4_RUBAR</name>
<dbReference type="Pfam" id="PF01257">
    <property type="entry name" value="2Fe-2S_thioredx"/>
    <property type="match status" value="1"/>
</dbReference>
<dbReference type="InterPro" id="IPR002023">
    <property type="entry name" value="NuoE-like"/>
</dbReference>
<dbReference type="SUPFAM" id="SSF52833">
    <property type="entry name" value="Thioredoxin-like"/>
    <property type="match status" value="1"/>
</dbReference>
<evidence type="ECO:0000256" key="9">
    <source>
        <dbReference type="ARBA" id="ARBA00034078"/>
    </source>
</evidence>
<dbReference type="Gene3D" id="1.10.10.1590">
    <property type="entry name" value="NADH-quinone oxidoreductase subunit E"/>
    <property type="match status" value="1"/>
</dbReference>
<keyword evidence="2" id="KW-0001">2Fe-2S</keyword>
<reference evidence="11 12" key="1">
    <citation type="journal article" date="2023" name="G3 (Bethesda)">
        <title>A chromosome-length genome assembly and annotation of blackberry (Rubus argutus, cv. 'Hillquist').</title>
        <authorList>
            <person name="Bruna T."/>
            <person name="Aryal R."/>
            <person name="Dudchenko O."/>
            <person name="Sargent D.J."/>
            <person name="Mead D."/>
            <person name="Buti M."/>
            <person name="Cavallini A."/>
            <person name="Hytonen T."/>
            <person name="Andres J."/>
            <person name="Pham M."/>
            <person name="Weisz D."/>
            <person name="Mascagni F."/>
            <person name="Usai G."/>
            <person name="Natali L."/>
            <person name="Bassil N."/>
            <person name="Fernandez G.E."/>
            <person name="Lomsadze A."/>
            <person name="Armour M."/>
            <person name="Olukolu B."/>
            <person name="Poorten T."/>
            <person name="Britton C."/>
            <person name="Davik J."/>
            <person name="Ashrafi H."/>
            <person name="Aiden E.L."/>
            <person name="Borodovsky M."/>
            <person name="Worthington M."/>
        </authorList>
    </citation>
    <scope>NUCLEOTIDE SEQUENCE [LARGE SCALE GENOMIC DNA]</scope>
    <source>
        <strain evidence="11">PI 553951</strain>
    </source>
</reference>
<dbReference type="PANTHER" id="PTHR47209">
    <property type="entry name" value="OS06G0639500 PROTEIN"/>
    <property type="match status" value="1"/>
</dbReference>
<keyword evidence="8" id="KW-0411">Iron-sulfur</keyword>
<evidence type="ECO:0000313" key="12">
    <source>
        <dbReference type="Proteomes" id="UP001457282"/>
    </source>
</evidence>
<dbReference type="GO" id="GO:0016491">
    <property type="term" value="F:oxidoreductase activity"/>
    <property type="evidence" value="ECO:0007669"/>
    <property type="project" value="InterPro"/>
</dbReference>
<evidence type="ECO:0000256" key="1">
    <source>
        <dbReference type="ARBA" id="ARBA00010643"/>
    </source>
</evidence>
<keyword evidence="7" id="KW-0408">Iron</keyword>
<dbReference type="InterPro" id="IPR041921">
    <property type="entry name" value="NuoE_N"/>
</dbReference>
<dbReference type="InterPro" id="IPR036249">
    <property type="entry name" value="Thioredoxin-like_sf"/>
</dbReference>
<protein>
    <recommendedName>
        <fullName evidence="10">Protein kinase domain-containing protein</fullName>
    </recommendedName>
</protein>
<dbReference type="AlphaFoldDB" id="A0AAW1WIG4"/>
<dbReference type="Gene3D" id="1.20.5.4130">
    <property type="match status" value="1"/>
</dbReference>
<dbReference type="CDD" id="cd03064">
    <property type="entry name" value="TRX_Fd_NuoE"/>
    <property type="match status" value="1"/>
</dbReference>